<accession>A0AAV0IK77</accession>
<comment type="caution">
    <text evidence="1">The sequence shown here is derived from an EMBL/GenBank/DDBJ whole genome shotgun (WGS) entry which is preliminary data.</text>
</comment>
<name>A0AAV0IK77_9ROSI</name>
<dbReference type="AlphaFoldDB" id="A0AAV0IK77"/>
<gene>
    <name evidence="1" type="ORF">LITE_LOCUS9741</name>
</gene>
<protein>
    <submittedName>
        <fullName evidence="1">Uncharacterized protein</fullName>
    </submittedName>
</protein>
<proteinExistence type="predicted"/>
<reference evidence="1" key="1">
    <citation type="submission" date="2022-08" db="EMBL/GenBank/DDBJ databases">
        <authorList>
            <person name="Gutierrez-Valencia J."/>
        </authorList>
    </citation>
    <scope>NUCLEOTIDE SEQUENCE</scope>
</reference>
<keyword evidence="2" id="KW-1185">Reference proteome</keyword>
<dbReference type="Proteomes" id="UP001154282">
    <property type="component" value="Unassembled WGS sequence"/>
</dbReference>
<dbReference type="EMBL" id="CAMGYJ010000004">
    <property type="protein sequence ID" value="CAI0397981.1"/>
    <property type="molecule type" value="Genomic_DNA"/>
</dbReference>
<organism evidence="1 2">
    <name type="scientific">Linum tenue</name>
    <dbReference type="NCBI Taxonomy" id="586396"/>
    <lineage>
        <taxon>Eukaryota</taxon>
        <taxon>Viridiplantae</taxon>
        <taxon>Streptophyta</taxon>
        <taxon>Embryophyta</taxon>
        <taxon>Tracheophyta</taxon>
        <taxon>Spermatophyta</taxon>
        <taxon>Magnoliopsida</taxon>
        <taxon>eudicotyledons</taxon>
        <taxon>Gunneridae</taxon>
        <taxon>Pentapetalae</taxon>
        <taxon>rosids</taxon>
        <taxon>fabids</taxon>
        <taxon>Malpighiales</taxon>
        <taxon>Linaceae</taxon>
        <taxon>Linum</taxon>
    </lineage>
</organism>
<evidence type="ECO:0000313" key="1">
    <source>
        <dbReference type="EMBL" id="CAI0397981.1"/>
    </source>
</evidence>
<sequence length="84" mass="9653">MFQEPWNSGRGLYKILFSGSQEVLTGHDGILLEICKQEMDMQPSRHQTVLQVEAVQDWANSVEVGNMEWKANIVELRPKPIIRT</sequence>
<evidence type="ECO:0000313" key="2">
    <source>
        <dbReference type="Proteomes" id="UP001154282"/>
    </source>
</evidence>
<feature type="non-terminal residue" evidence="1">
    <location>
        <position position="84"/>
    </location>
</feature>